<keyword evidence="2" id="KW-1185">Reference proteome</keyword>
<evidence type="ECO:0000313" key="2">
    <source>
        <dbReference type="Proteomes" id="UP001226091"/>
    </source>
</evidence>
<protein>
    <submittedName>
        <fullName evidence="1">GerAB/ArcD/ProY family transporter</fullName>
    </submittedName>
</protein>
<name>A0ACD4R7L8_9BACI</name>
<evidence type="ECO:0000313" key="1">
    <source>
        <dbReference type="EMBL" id="WHZ56132.1"/>
    </source>
</evidence>
<dbReference type="EMBL" id="CP126116">
    <property type="protein sequence ID" value="WHZ56132.1"/>
    <property type="molecule type" value="Genomic_DNA"/>
</dbReference>
<gene>
    <name evidence="1" type="ORF">QLQ22_15660</name>
</gene>
<sequence length="364" mass="40665">MEKVKISPFQMFSLIILFELGSAVVVAVGVNAKQDAWISILIGMLGGMVLFCIYHYLFRQYPDLPLTGYIPKVFGKIIGYPVAVLYILYFIYIASRVLRDLGSLLVISTLTQTPLLVINLLVILIIAYANYLGIEPLARAGEIFFFFFIFFLISSNFFIFASGLVKPENLLPILEGGWKPVLKTAFPLTFTFPFGEVIVFTMLMPYLNRPDSNLKTGLFSILVCGFILSYISAIDIAVLGPQMVQTSIFPLLETVSKVTIGDFLQRLDALVISILVIGCFVKISIFTYAAVIGTANLFKKRKHPALVSVICLLTLAASHFNAENIQEHMYIGLKIVPVYLHLPLQTGLPLLLFIVVLFRKKRKT</sequence>
<proteinExistence type="predicted"/>
<organism evidence="1 2">
    <name type="scientific">Metabacillus hrfriensis</name>
    <dbReference type="NCBI Taxonomy" id="3048891"/>
    <lineage>
        <taxon>Bacteria</taxon>
        <taxon>Bacillati</taxon>
        <taxon>Bacillota</taxon>
        <taxon>Bacilli</taxon>
        <taxon>Bacillales</taxon>
        <taxon>Bacillaceae</taxon>
        <taxon>Metabacillus</taxon>
    </lineage>
</organism>
<reference evidence="2" key="1">
    <citation type="journal article" date="2025" name="Aquaculture">
        <title>Assessment of the bioflocculant production and safety properties of Metabacillus hrfriensis sp. nov. based on phenotypic and whole-genome sequencing analysis.</title>
        <authorList>
            <person name="Zhang R."/>
            <person name="Zhao Z."/>
            <person name="Luo L."/>
            <person name="Wang S."/>
            <person name="Guo K."/>
            <person name="Xu W."/>
        </authorList>
    </citation>
    <scope>NUCLEOTIDE SEQUENCE [LARGE SCALE GENOMIC DNA]</scope>
    <source>
        <strain evidence="2">CT-WN-B3</strain>
    </source>
</reference>
<accession>A0ACD4R7L8</accession>
<dbReference type="Proteomes" id="UP001226091">
    <property type="component" value="Chromosome"/>
</dbReference>